<keyword evidence="2" id="KW-1185">Reference proteome</keyword>
<dbReference type="Proteomes" id="UP000805193">
    <property type="component" value="Unassembled WGS sequence"/>
</dbReference>
<dbReference type="EMBL" id="JABSTQ010011348">
    <property type="protein sequence ID" value="KAG0412436.1"/>
    <property type="molecule type" value="Genomic_DNA"/>
</dbReference>
<gene>
    <name evidence="1" type="ORF">HPB47_010447</name>
</gene>
<evidence type="ECO:0000313" key="2">
    <source>
        <dbReference type="Proteomes" id="UP000805193"/>
    </source>
</evidence>
<evidence type="ECO:0000313" key="1">
    <source>
        <dbReference type="EMBL" id="KAG0412436.1"/>
    </source>
</evidence>
<sequence length="82" mass="8616">GLQIDGLDSSADLLKRQGDVLYLLIGRSANQKVNLASDHGSPERPIARSVVQSPAISSAQGPRGLNASVACPELLTGSQRRH</sequence>
<feature type="non-terminal residue" evidence="1">
    <location>
        <position position="82"/>
    </location>
</feature>
<proteinExistence type="predicted"/>
<organism evidence="1 2">
    <name type="scientific">Ixodes persulcatus</name>
    <name type="common">Taiga tick</name>
    <dbReference type="NCBI Taxonomy" id="34615"/>
    <lineage>
        <taxon>Eukaryota</taxon>
        <taxon>Metazoa</taxon>
        <taxon>Ecdysozoa</taxon>
        <taxon>Arthropoda</taxon>
        <taxon>Chelicerata</taxon>
        <taxon>Arachnida</taxon>
        <taxon>Acari</taxon>
        <taxon>Parasitiformes</taxon>
        <taxon>Ixodida</taxon>
        <taxon>Ixodoidea</taxon>
        <taxon>Ixodidae</taxon>
        <taxon>Ixodinae</taxon>
        <taxon>Ixodes</taxon>
    </lineage>
</organism>
<feature type="non-terminal residue" evidence="1">
    <location>
        <position position="1"/>
    </location>
</feature>
<protein>
    <submittedName>
        <fullName evidence="1">Uncharacterized protein</fullName>
    </submittedName>
</protein>
<comment type="caution">
    <text evidence="1">The sequence shown here is derived from an EMBL/GenBank/DDBJ whole genome shotgun (WGS) entry which is preliminary data.</text>
</comment>
<reference evidence="1 2" key="1">
    <citation type="journal article" date="2020" name="Cell">
        <title>Large-Scale Comparative Analyses of Tick Genomes Elucidate Their Genetic Diversity and Vector Capacities.</title>
        <authorList>
            <consortium name="Tick Genome and Microbiome Consortium (TIGMIC)"/>
            <person name="Jia N."/>
            <person name="Wang J."/>
            <person name="Shi W."/>
            <person name="Du L."/>
            <person name="Sun Y."/>
            <person name="Zhan W."/>
            <person name="Jiang J.F."/>
            <person name="Wang Q."/>
            <person name="Zhang B."/>
            <person name="Ji P."/>
            <person name="Bell-Sakyi L."/>
            <person name="Cui X.M."/>
            <person name="Yuan T.T."/>
            <person name="Jiang B.G."/>
            <person name="Yang W.F."/>
            <person name="Lam T.T."/>
            <person name="Chang Q.C."/>
            <person name="Ding S.J."/>
            <person name="Wang X.J."/>
            <person name="Zhu J.G."/>
            <person name="Ruan X.D."/>
            <person name="Zhao L."/>
            <person name="Wei J.T."/>
            <person name="Ye R.Z."/>
            <person name="Que T.C."/>
            <person name="Du C.H."/>
            <person name="Zhou Y.H."/>
            <person name="Cheng J.X."/>
            <person name="Dai P.F."/>
            <person name="Guo W.B."/>
            <person name="Han X.H."/>
            <person name="Huang E.J."/>
            <person name="Li L.F."/>
            <person name="Wei W."/>
            <person name="Gao Y.C."/>
            <person name="Liu J.Z."/>
            <person name="Shao H.Z."/>
            <person name="Wang X."/>
            <person name="Wang C.C."/>
            <person name="Yang T.C."/>
            <person name="Huo Q.B."/>
            <person name="Li W."/>
            <person name="Chen H.Y."/>
            <person name="Chen S.E."/>
            <person name="Zhou L.G."/>
            <person name="Ni X.B."/>
            <person name="Tian J.H."/>
            <person name="Sheng Y."/>
            <person name="Liu T."/>
            <person name="Pan Y.S."/>
            <person name="Xia L.Y."/>
            <person name="Li J."/>
            <person name="Zhao F."/>
            <person name="Cao W.C."/>
        </authorList>
    </citation>
    <scope>NUCLEOTIDE SEQUENCE [LARGE SCALE GENOMIC DNA]</scope>
    <source>
        <strain evidence="1">Iper-2018</strain>
    </source>
</reference>
<accession>A0AC60NZ48</accession>
<name>A0AC60NZ48_IXOPE</name>